<keyword evidence="3" id="KW-1185">Reference proteome</keyword>
<reference evidence="2 3" key="1">
    <citation type="submission" date="2014-11" db="EMBL/GenBank/DDBJ databases">
        <title>Tamlana sedimentorum sp. nov., isolated from shallow sand sediments of the Sea of Japan.</title>
        <authorList>
            <person name="Romanenko L.A."/>
        </authorList>
    </citation>
    <scope>NUCLEOTIDE SEQUENCE [LARGE SCALE GENOMIC DNA]</scope>
    <source>
        <strain evidence="2 3">JCM 19808</strain>
    </source>
</reference>
<evidence type="ECO:0000313" key="2">
    <source>
        <dbReference type="EMBL" id="KJD35991.1"/>
    </source>
</evidence>
<name>A0A0D7WA22_9FLAO</name>
<accession>A0A0D7WA22</accession>
<gene>
    <name evidence="2" type="ORF">PW52_05060</name>
</gene>
<dbReference type="RefSeq" id="WP_044631852.1">
    <property type="nucleotide sequence ID" value="NZ_JTDW01000004.1"/>
</dbReference>
<evidence type="ECO:0000313" key="3">
    <source>
        <dbReference type="Proteomes" id="UP000032578"/>
    </source>
</evidence>
<evidence type="ECO:0000256" key="1">
    <source>
        <dbReference type="SAM" id="Coils"/>
    </source>
</evidence>
<feature type="coiled-coil region" evidence="1">
    <location>
        <begin position="8"/>
        <end position="35"/>
    </location>
</feature>
<dbReference type="Proteomes" id="UP000032578">
    <property type="component" value="Unassembled WGS sequence"/>
</dbReference>
<organism evidence="2 3">
    <name type="scientific">Neotamlana sedimentorum</name>
    <dbReference type="NCBI Taxonomy" id="1435349"/>
    <lineage>
        <taxon>Bacteria</taxon>
        <taxon>Pseudomonadati</taxon>
        <taxon>Bacteroidota</taxon>
        <taxon>Flavobacteriia</taxon>
        <taxon>Flavobacteriales</taxon>
        <taxon>Flavobacteriaceae</taxon>
        <taxon>Neotamlana</taxon>
    </lineage>
</organism>
<protein>
    <submittedName>
        <fullName evidence="2">Uncharacterized protein</fullName>
    </submittedName>
</protein>
<dbReference type="PATRIC" id="fig|1435349.4.peg.1962"/>
<dbReference type="EMBL" id="JTDW01000004">
    <property type="protein sequence ID" value="KJD35991.1"/>
    <property type="molecule type" value="Genomic_DNA"/>
</dbReference>
<sequence>MSVPKTDIKEQHDIADKYTDKVKELKDLLIRQIKEELSTQGKTQQNDIISSPWSQAQFAFQ</sequence>
<dbReference type="AlphaFoldDB" id="A0A0D7WA22"/>
<comment type="caution">
    <text evidence="2">The sequence shown here is derived from an EMBL/GenBank/DDBJ whole genome shotgun (WGS) entry which is preliminary data.</text>
</comment>
<proteinExistence type="predicted"/>
<keyword evidence="1" id="KW-0175">Coiled coil</keyword>